<dbReference type="Proteomes" id="UP000028549">
    <property type="component" value="Unassembled WGS sequence"/>
</dbReference>
<evidence type="ECO:0000313" key="1">
    <source>
        <dbReference type="EMBL" id="KEZ47399.1"/>
    </source>
</evidence>
<dbReference type="EMBL" id="JNVC02000024">
    <property type="protein sequence ID" value="KEZ47399.1"/>
    <property type="molecule type" value="Genomic_DNA"/>
</dbReference>
<dbReference type="Gene3D" id="3.30.460.10">
    <property type="entry name" value="Beta Polymerase, domain 2"/>
    <property type="match status" value="1"/>
</dbReference>
<keyword evidence="2" id="KW-1185">Reference proteome</keyword>
<dbReference type="AlphaFoldDB" id="A0A084GJ87"/>
<dbReference type="STRING" id="246786.GS18_0221490"/>
<organism evidence="1 2">
    <name type="scientific">Metabacillus indicus</name>
    <name type="common">Bacillus indicus</name>
    <dbReference type="NCBI Taxonomy" id="246786"/>
    <lineage>
        <taxon>Bacteria</taxon>
        <taxon>Bacillati</taxon>
        <taxon>Bacillota</taxon>
        <taxon>Bacilli</taxon>
        <taxon>Bacillales</taxon>
        <taxon>Bacillaceae</taxon>
        <taxon>Metabacillus</taxon>
    </lineage>
</organism>
<name>A0A084GJ87_METID</name>
<sequence>MDKEIIIEEYSMNWSRQFEQEKKKLNDILRDRVQSIEHIGSTAVEGLGAKPVIDIAAGVNNLETVSEFIKPLKQLEYEFVYHKEFPERRFFRKGRRRAGTHHLHFYEFEGEHWNNQLLFRNYLRGNPDDARKYYYLKMYLAEKYRFDRVAYTENKASFIQNILQKARPSEI</sequence>
<comment type="caution">
    <text evidence="1">The sequence shown here is derived from an EMBL/GenBank/DDBJ whole genome shotgun (WGS) entry which is preliminary data.</text>
</comment>
<dbReference type="PANTHER" id="PTHR34822:SF1">
    <property type="entry name" value="GRPB FAMILY PROTEIN"/>
    <property type="match status" value="1"/>
</dbReference>
<accession>A0A084GJ87</accession>
<dbReference type="InterPro" id="IPR007344">
    <property type="entry name" value="GrpB/CoaE"/>
</dbReference>
<dbReference type="PANTHER" id="PTHR34822">
    <property type="entry name" value="GRPB DOMAIN PROTEIN (AFU_ORTHOLOGUE AFUA_1G01530)"/>
    <property type="match status" value="1"/>
</dbReference>
<reference evidence="1 2" key="1">
    <citation type="journal article" date="2005" name="Int. J. Syst. Evol. Microbiol.">
        <title>Bacillus cibi sp. nov., isolated from jeotgal, a traditional Korean fermented seafood.</title>
        <authorList>
            <person name="Yoon J.H."/>
            <person name="Lee C.H."/>
            <person name="Oh T.K."/>
        </authorList>
    </citation>
    <scope>NUCLEOTIDE SEQUENCE [LARGE SCALE GENOMIC DNA]</scope>
    <source>
        <strain evidence="1 2">DSM 16189</strain>
    </source>
</reference>
<dbReference type="OrthoDB" id="9799092at2"/>
<dbReference type="InterPro" id="IPR043519">
    <property type="entry name" value="NT_sf"/>
</dbReference>
<dbReference type="RefSeq" id="WP_029283719.1">
    <property type="nucleotide sequence ID" value="NZ_CANLZQ010000010.1"/>
</dbReference>
<evidence type="ECO:0008006" key="3">
    <source>
        <dbReference type="Google" id="ProtNLM"/>
    </source>
</evidence>
<dbReference type="Pfam" id="PF04229">
    <property type="entry name" value="GrpB"/>
    <property type="match status" value="1"/>
</dbReference>
<proteinExistence type="predicted"/>
<protein>
    <recommendedName>
        <fullName evidence="3">Glutamate-rich protein GrpB</fullName>
    </recommendedName>
</protein>
<gene>
    <name evidence="1" type="ORF">GS18_0221490</name>
</gene>
<dbReference type="SUPFAM" id="SSF81301">
    <property type="entry name" value="Nucleotidyltransferase"/>
    <property type="match status" value="1"/>
</dbReference>
<evidence type="ECO:0000313" key="2">
    <source>
        <dbReference type="Proteomes" id="UP000028549"/>
    </source>
</evidence>